<keyword evidence="2" id="KW-0732">Signal</keyword>
<dbReference type="AlphaFoldDB" id="A0A267DDG4"/>
<name>A0A267DDG4_9PLAT</name>
<gene>
    <name evidence="3" type="ORF">BOX15_Mlig023733g3</name>
</gene>
<protein>
    <recommendedName>
        <fullName evidence="5">Col_cuticle_N domain-containing protein</fullName>
    </recommendedName>
</protein>
<dbReference type="Proteomes" id="UP000215902">
    <property type="component" value="Unassembled WGS sequence"/>
</dbReference>
<evidence type="ECO:0000256" key="2">
    <source>
        <dbReference type="SAM" id="SignalP"/>
    </source>
</evidence>
<feature type="transmembrane region" description="Helical" evidence="1">
    <location>
        <begin position="73"/>
        <end position="97"/>
    </location>
</feature>
<evidence type="ECO:0008006" key="5">
    <source>
        <dbReference type="Google" id="ProtNLM"/>
    </source>
</evidence>
<keyword evidence="1" id="KW-0812">Transmembrane</keyword>
<dbReference type="OrthoDB" id="10062378at2759"/>
<keyword evidence="1" id="KW-1133">Transmembrane helix</keyword>
<accession>A0A267DDG4</accession>
<dbReference type="EMBL" id="NIVC01004487">
    <property type="protein sequence ID" value="PAA47333.1"/>
    <property type="molecule type" value="Genomic_DNA"/>
</dbReference>
<keyword evidence="1" id="KW-0472">Membrane</keyword>
<evidence type="ECO:0000313" key="4">
    <source>
        <dbReference type="Proteomes" id="UP000215902"/>
    </source>
</evidence>
<sequence length="131" mass="14745">MLGIVAFISILLSLSPWARSLSRAESRLKALAACQHDFPPASRRLHRLPAHCDGHPERDRRWMPRPDQNRLGFAYAMALIACLACTFTVGFLAMMYIKEDEEQLVFSDVTDAGPDIARGRPVPGDGRLRRR</sequence>
<evidence type="ECO:0000256" key="1">
    <source>
        <dbReference type="SAM" id="Phobius"/>
    </source>
</evidence>
<reference evidence="3 4" key="1">
    <citation type="submission" date="2017-06" db="EMBL/GenBank/DDBJ databases">
        <title>A platform for efficient transgenesis in Macrostomum lignano, a flatworm model organism for stem cell research.</title>
        <authorList>
            <person name="Berezikov E."/>
        </authorList>
    </citation>
    <scope>NUCLEOTIDE SEQUENCE [LARGE SCALE GENOMIC DNA]</scope>
    <source>
        <strain evidence="3">DV1</strain>
        <tissue evidence="3">Whole organism</tissue>
    </source>
</reference>
<organism evidence="3 4">
    <name type="scientific">Macrostomum lignano</name>
    <dbReference type="NCBI Taxonomy" id="282301"/>
    <lineage>
        <taxon>Eukaryota</taxon>
        <taxon>Metazoa</taxon>
        <taxon>Spiralia</taxon>
        <taxon>Lophotrochozoa</taxon>
        <taxon>Platyhelminthes</taxon>
        <taxon>Rhabditophora</taxon>
        <taxon>Macrostomorpha</taxon>
        <taxon>Macrostomida</taxon>
        <taxon>Macrostomidae</taxon>
        <taxon>Macrostomum</taxon>
    </lineage>
</organism>
<feature type="chain" id="PRO_5012831312" description="Col_cuticle_N domain-containing protein" evidence="2">
    <location>
        <begin position="21"/>
        <end position="131"/>
    </location>
</feature>
<evidence type="ECO:0000313" key="3">
    <source>
        <dbReference type="EMBL" id="PAA47333.1"/>
    </source>
</evidence>
<proteinExistence type="predicted"/>
<keyword evidence="4" id="KW-1185">Reference proteome</keyword>
<feature type="signal peptide" evidence="2">
    <location>
        <begin position="1"/>
        <end position="20"/>
    </location>
</feature>
<comment type="caution">
    <text evidence="3">The sequence shown here is derived from an EMBL/GenBank/DDBJ whole genome shotgun (WGS) entry which is preliminary data.</text>
</comment>